<dbReference type="InterPro" id="IPR025110">
    <property type="entry name" value="AMP-bd_C"/>
</dbReference>
<comment type="caution">
    <text evidence="17">The sequence shown here is derived from an EMBL/GenBank/DDBJ whole genome shotgun (WGS) entry which is preliminary data.</text>
</comment>
<proteinExistence type="inferred from homology"/>
<comment type="similarity">
    <text evidence="4">Belongs to the ATP-dependent AMP-binding enzyme family.</text>
</comment>
<evidence type="ECO:0000256" key="7">
    <source>
        <dbReference type="ARBA" id="ARBA00022832"/>
    </source>
</evidence>
<keyword evidence="11" id="KW-0472">Membrane</keyword>
<name>A0A2A5JLU2_PSEO7</name>
<keyword evidence="6" id="KW-0547">Nucleotide-binding</keyword>
<evidence type="ECO:0000256" key="13">
    <source>
        <dbReference type="ARBA" id="ARBA00039545"/>
    </source>
</evidence>
<evidence type="ECO:0000256" key="4">
    <source>
        <dbReference type="ARBA" id="ARBA00006432"/>
    </source>
</evidence>
<accession>A0A2A5JLU2</accession>
<keyword evidence="18" id="KW-1185">Reference proteome</keyword>
<dbReference type="GO" id="GO:0004467">
    <property type="term" value="F:long-chain fatty acid-CoA ligase activity"/>
    <property type="evidence" value="ECO:0007669"/>
    <property type="project" value="UniProtKB-EC"/>
</dbReference>
<evidence type="ECO:0000256" key="6">
    <source>
        <dbReference type="ARBA" id="ARBA00022741"/>
    </source>
</evidence>
<dbReference type="Pfam" id="PF13193">
    <property type="entry name" value="AMP-binding_C"/>
    <property type="match status" value="1"/>
</dbReference>
<comment type="subcellular location">
    <subcellularLocation>
        <location evidence="2">Membrane</location>
        <topology evidence="2">Peripheral membrane protein</topology>
    </subcellularLocation>
</comment>
<dbReference type="AlphaFoldDB" id="A0A2A5JLU2"/>
<evidence type="ECO:0000259" key="16">
    <source>
        <dbReference type="Pfam" id="PF13193"/>
    </source>
</evidence>
<comment type="cofactor">
    <cofactor evidence="1">
        <name>Mg(2+)</name>
        <dbReference type="ChEBI" id="CHEBI:18420"/>
    </cofactor>
</comment>
<evidence type="ECO:0000313" key="18">
    <source>
        <dbReference type="Proteomes" id="UP000228621"/>
    </source>
</evidence>
<dbReference type="InterPro" id="IPR020845">
    <property type="entry name" value="AMP-binding_CS"/>
</dbReference>
<dbReference type="NCBIfam" id="NF006523">
    <property type="entry name" value="PRK08974.1"/>
    <property type="match status" value="1"/>
</dbReference>
<protein>
    <recommendedName>
        <fullName evidence="13">Long-chain-fatty-acid--CoA ligase</fullName>
        <ecNumber evidence="12">6.2.1.3</ecNumber>
    </recommendedName>
    <alternativeName>
        <fullName evidence="14">Long-chain acyl-CoA synthetase</fullName>
    </alternativeName>
</protein>
<dbReference type="FunFam" id="3.40.50.12780:FF:000003">
    <property type="entry name" value="Long-chain-fatty-acid--CoA ligase FadD"/>
    <property type="match status" value="1"/>
</dbReference>
<dbReference type="GO" id="GO:0005524">
    <property type="term" value="F:ATP binding"/>
    <property type="evidence" value="ECO:0007669"/>
    <property type="project" value="UniProtKB-KW"/>
</dbReference>
<evidence type="ECO:0000256" key="5">
    <source>
        <dbReference type="ARBA" id="ARBA00022598"/>
    </source>
</evidence>
<dbReference type="SUPFAM" id="SSF56801">
    <property type="entry name" value="Acetyl-CoA synthetase-like"/>
    <property type="match status" value="1"/>
</dbReference>
<comment type="pathway">
    <text evidence="3">Lipid metabolism; fatty acid beta-oxidation.</text>
</comment>
<evidence type="ECO:0000259" key="15">
    <source>
        <dbReference type="Pfam" id="PF00501"/>
    </source>
</evidence>
<evidence type="ECO:0000256" key="3">
    <source>
        <dbReference type="ARBA" id="ARBA00005005"/>
    </source>
</evidence>
<dbReference type="PANTHER" id="PTHR43767:SF8">
    <property type="entry name" value="LONG-CHAIN-FATTY-ACID--COA LIGASE"/>
    <property type="match status" value="1"/>
</dbReference>
<reference evidence="18" key="1">
    <citation type="journal article" date="2019" name="Genome Announc.">
        <title>Draft Genome Sequence of Pseudoalteromonas piscicida Strain 36Y ROTHPW, an Hypersaline Seawater Isolate from the South Coast of Sonora, Mexico.</title>
        <authorList>
            <person name="Sanchez-Diaz R."/>
            <person name="Molina-Garza Z.J."/>
            <person name="Cruz-Suarez L.E."/>
            <person name="Selvin J."/>
            <person name="Kiran G.S."/>
            <person name="Ibarra-Gamez J.C."/>
            <person name="Gomez-Gil B."/>
            <person name="Galaviz-Silva L."/>
        </authorList>
    </citation>
    <scope>NUCLEOTIDE SEQUENCE [LARGE SCALE GENOMIC DNA]</scope>
    <source>
        <strain evidence="18">36Y_RITHPW</strain>
    </source>
</reference>
<evidence type="ECO:0000256" key="1">
    <source>
        <dbReference type="ARBA" id="ARBA00001946"/>
    </source>
</evidence>
<dbReference type="InterPro" id="IPR050237">
    <property type="entry name" value="ATP-dep_AMP-bd_enzyme"/>
</dbReference>
<keyword evidence="10" id="KW-0443">Lipid metabolism</keyword>
<dbReference type="CDD" id="cd05936">
    <property type="entry name" value="FC-FACS_FadD_like"/>
    <property type="match status" value="1"/>
</dbReference>
<evidence type="ECO:0000256" key="12">
    <source>
        <dbReference type="ARBA" id="ARBA00026121"/>
    </source>
</evidence>
<keyword evidence="9" id="KW-0460">Magnesium</keyword>
<feature type="domain" description="AMP-dependent synthetase/ligase" evidence="15">
    <location>
        <begin position="29"/>
        <end position="418"/>
    </location>
</feature>
<dbReference type="EMBL" id="NKHF01000084">
    <property type="protein sequence ID" value="PCK30400.1"/>
    <property type="molecule type" value="Genomic_DNA"/>
</dbReference>
<sequence length="550" mass="60981">MEKIWLKRYPEGMPETIDPEHYNSLLELFEKSFAEYAQYPAYSNMGKTLTYQQVDEKTKAVASYIQNELKLGRGDKVAVMMPNLLQTPITILGVLRAGCTVVNVNPLYTVRELEHQLNDSESKAIFILANFAHTLEQALPKTDVKHVVLTEIGDMLGGFKKHLVNFVVKRFKKMVPDFSLPSSIPFKQVIGADAAQYTRPDISLSDLAFLQYTGGTTGVSKGAMLTHGNMVANLEQVSGCLDKVLDKGKEVVITALPLYHIFALTANCLTFMKYGGHNILITNPRDMPAFVKELSKYPFTTITGVNTLFNGLLNTPGFAELDFSTLKMSLGGGMAVQRPVAERWQKVTNTKLMEGYGLTECAPLVTISPRDLEEYNGSIGLPAPSTDIKLVDEEGNESPKGEPGELCVKGPQVMAGYYNRPDATAECLKDGWFATGDIATYDDDGFFYIVDRKKDMILVSGFNVFPNEIEEVVAMHDGVLEVAAIGVPHEVSGEQVKVFIVKKDPSLTEKDIIAHCRDNLTNYKVPKQVEFRDELPKTNVGKILRRALKE</sequence>
<evidence type="ECO:0000256" key="10">
    <source>
        <dbReference type="ARBA" id="ARBA00023098"/>
    </source>
</evidence>
<evidence type="ECO:0000256" key="2">
    <source>
        <dbReference type="ARBA" id="ARBA00004170"/>
    </source>
</evidence>
<dbReference type="OrthoDB" id="9803968at2"/>
<dbReference type="Gene3D" id="3.40.50.980">
    <property type="match status" value="2"/>
</dbReference>
<keyword evidence="8" id="KW-0067">ATP-binding</keyword>
<dbReference type="EC" id="6.2.1.3" evidence="12"/>
<dbReference type="InterPro" id="IPR000873">
    <property type="entry name" value="AMP-dep_synth/lig_dom"/>
</dbReference>
<evidence type="ECO:0000256" key="14">
    <source>
        <dbReference type="ARBA" id="ARBA00042773"/>
    </source>
</evidence>
<feature type="domain" description="AMP-binding enzyme C-terminal" evidence="16">
    <location>
        <begin position="468"/>
        <end position="542"/>
    </location>
</feature>
<keyword evidence="5 17" id="KW-0436">Ligase</keyword>
<gene>
    <name evidence="17" type="ORF">CEX98_17395</name>
</gene>
<evidence type="ECO:0000256" key="8">
    <source>
        <dbReference type="ARBA" id="ARBA00022840"/>
    </source>
</evidence>
<dbReference type="Gene3D" id="3.30.300.30">
    <property type="match status" value="1"/>
</dbReference>
<dbReference type="GO" id="GO:0016020">
    <property type="term" value="C:membrane"/>
    <property type="evidence" value="ECO:0007669"/>
    <property type="project" value="UniProtKB-SubCell"/>
</dbReference>
<evidence type="ECO:0000256" key="11">
    <source>
        <dbReference type="ARBA" id="ARBA00023136"/>
    </source>
</evidence>
<dbReference type="InterPro" id="IPR045851">
    <property type="entry name" value="AMP-bd_C_sf"/>
</dbReference>
<dbReference type="Pfam" id="PF00501">
    <property type="entry name" value="AMP-binding"/>
    <property type="match status" value="1"/>
</dbReference>
<evidence type="ECO:0000313" key="17">
    <source>
        <dbReference type="EMBL" id="PCK30400.1"/>
    </source>
</evidence>
<keyword evidence="7" id="KW-0276">Fatty acid metabolism</keyword>
<dbReference type="RefSeq" id="WP_099643293.1">
    <property type="nucleotide sequence ID" value="NZ_NKHF01000084.1"/>
</dbReference>
<dbReference type="Gene3D" id="2.30.38.10">
    <property type="entry name" value="Luciferase, Domain 3"/>
    <property type="match status" value="1"/>
</dbReference>
<dbReference type="PROSITE" id="PS00455">
    <property type="entry name" value="AMP_BINDING"/>
    <property type="match status" value="1"/>
</dbReference>
<dbReference type="FunFam" id="3.30.300.30:FF:000006">
    <property type="entry name" value="Long-chain-fatty-acid--CoA ligase FadD"/>
    <property type="match status" value="1"/>
</dbReference>
<dbReference type="PANTHER" id="PTHR43767">
    <property type="entry name" value="LONG-CHAIN-FATTY-ACID--COA LIGASE"/>
    <property type="match status" value="1"/>
</dbReference>
<evidence type="ECO:0000256" key="9">
    <source>
        <dbReference type="ARBA" id="ARBA00022842"/>
    </source>
</evidence>
<organism evidence="17 18">
    <name type="scientific">Pseudoalteromonas piscicida</name>
    <dbReference type="NCBI Taxonomy" id="43662"/>
    <lineage>
        <taxon>Bacteria</taxon>
        <taxon>Pseudomonadati</taxon>
        <taxon>Pseudomonadota</taxon>
        <taxon>Gammaproteobacteria</taxon>
        <taxon>Alteromonadales</taxon>
        <taxon>Pseudoalteromonadaceae</taxon>
        <taxon>Pseudoalteromonas</taxon>
    </lineage>
</organism>
<dbReference type="Proteomes" id="UP000228621">
    <property type="component" value="Unassembled WGS sequence"/>
</dbReference>